<dbReference type="GO" id="GO:0016491">
    <property type="term" value="F:oxidoreductase activity"/>
    <property type="evidence" value="ECO:0007669"/>
    <property type="project" value="UniProtKB-KW"/>
</dbReference>
<organism evidence="8 9">
    <name type="scientific">Peredibacter starrii</name>
    <dbReference type="NCBI Taxonomy" id="28202"/>
    <lineage>
        <taxon>Bacteria</taxon>
        <taxon>Pseudomonadati</taxon>
        <taxon>Bdellovibrionota</taxon>
        <taxon>Bacteriovoracia</taxon>
        <taxon>Bacteriovoracales</taxon>
        <taxon>Bacteriovoracaceae</taxon>
        <taxon>Peredibacter</taxon>
    </lineage>
</organism>
<reference evidence="8 9" key="1">
    <citation type="submission" date="2023-11" db="EMBL/GenBank/DDBJ databases">
        <title>Peredibacter starrii A3.12.</title>
        <authorList>
            <person name="Mitchell R.J."/>
        </authorList>
    </citation>
    <scope>NUCLEOTIDE SEQUENCE [LARGE SCALE GENOMIC DNA]</scope>
    <source>
        <strain evidence="8 9">A3.12</strain>
    </source>
</reference>
<keyword evidence="9" id="KW-1185">Reference proteome</keyword>
<evidence type="ECO:0000256" key="2">
    <source>
        <dbReference type="ARBA" id="ARBA00022729"/>
    </source>
</evidence>
<dbReference type="InterPro" id="IPR036249">
    <property type="entry name" value="Thioredoxin-like_sf"/>
</dbReference>
<dbReference type="KEGG" id="psti:SOO65_17645"/>
<name>A0AAX4HMW6_9BACT</name>
<keyword evidence="2 6" id="KW-0732">Signal</keyword>
<dbReference type="EMBL" id="CP139487">
    <property type="protein sequence ID" value="WPU64520.1"/>
    <property type="molecule type" value="Genomic_DNA"/>
</dbReference>
<dbReference type="Pfam" id="PF13462">
    <property type="entry name" value="Thioredoxin_4"/>
    <property type="match status" value="1"/>
</dbReference>
<dbReference type="InterPro" id="IPR013766">
    <property type="entry name" value="Thioredoxin_domain"/>
</dbReference>
<dbReference type="AlphaFoldDB" id="A0AAX4HMW6"/>
<accession>A0AAX4HMW6</accession>
<comment type="similarity">
    <text evidence="1">Belongs to the thioredoxin family. DsbA subfamily.</text>
</comment>
<evidence type="ECO:0000256" key="6">
    <source>
        <dbReference type="SAM" id="SignalP"/>
    </source>
</evidence>
<dbReference type="Proteomes" id="UP001324634">
    <property type="component" value="Chromosome"/>
</dbReference>
<evidence type="ECO:0000313" key="9">
    <source>
        <dbReference type="Proteomes" id="UP001324634"/>
    </source>
</evidence>
<keyword evidence="5" id="KW-0676">Redox-active center</keyword>
<evidence type="ECO:0000256" key="4">
    <source>
        <dbReference type="ARBA" id="ARBA00023157"/>
    </source>
</evidence>
<dbReference type="RefSeq" id="WP_321393466.1">
    <property type="nucleotide sequence ID" value="NZ_CP139487.1"/>
</dbReference>
<protein>
    <submittedName>
        <fullName evidence="8">DsbA family protein</fullName>
    </submittedName>
</protein>
<dbReference type="Gene3D" id="3.40.30.10">
    <property type="entry name" value="Glutaredoxin"/>
    <property type="match status" value="1"/>
</dbReference>
<keyword evidence="3" id="KW-0560">Oxidoreductase</keyword>
<feature type="signal peptide" evidence="6">
    <location>
        <begin position="1"/>
        <end position="20"/>
    </location>
</feature>
<evidence type="ECO:0000256" key="5">
    <source>
        <dbReference type="ARBA" id="ARBA00023284"/>
    </source>
</evidence>
<dbReference type="PROSITE" id="PS51352">
    <property type="entry name" value="THIOREDOXIN_2"/>
    <property type="match status" value="1"/>
</dbReference>
<dbReference type="InterPro" id="IPR012336">
    <property type="entry name" value="Thioredoxin-like_fold"/>
</dbReference>
<evidence type="ECO:0000256" key="3">
    <source>
        <dbReference type="ARBA" id="ARBA00023002"/>
    </source>
</evidence>
<proteinExistence type="inferred from homology"/>
<evidence type="ECO:0000259" key="7">
    <source>
        <dbReference type="PROSITE" id="PS51352"/>
    </source>
</evidence>
<feature type="chain" id="PRO_5043388214" evidence="6">
    <location>
        <begin position="21"/>
        <end position="345"/>
    </location>
</feature>
<sequence>MKAIVGLLALVVLLSFSACSDSTGKPSYLFKPAPKEGLAAKVGSMEITNAELADGIESDLFEAETKVFEIKFARLKSLLLQKYMDKDPRKKGISNDEFLEKYIAKEVVISDKEIDAFIKDQNIPAEHINPQVREKIKNYLEMERKKEAVDKWIAEQTKKDPVEVYIPKPRRPTFPVEVGNAPTTGAKDAKVTIIEFSDFQCPFCAKGADILKEIKKKYGNKVLVAFKNFPLPFHNHAEQAAVAGLCANEQGSDYFWKMHDEMFANQDSLDAEGLKKTAKKIGLKSEAFEKCLSENKFLAQVKADMEQGKNVKVKSTPTFFINGQLINGAQPMDVFAEIIDEELAR</sequence>
<dbReference type="PANTHER" id="PTHR13887:SF14">
    <property type="entry name" value="DISULFIDE BOND FORMATION PROTEIN D"/>
    <property type="match status" value="1"/>
</dbReference>
<gene>
    <name evidence="8" type="ORF">SOO65_17645</name>
</gene>
<dbReference type="PROSITE" id="PS51257">
    <property type="entry name" value="PROKAR_LIPOPROTEIN"/>
    <property type="match status" value="1"/>
</dbReference>
<evidence type="ECO:0000313" key="8">
    <source>
        <dbReference type="EMBL" id="WPU64520.1"/>
    </source>
</evidence>
<dbReference type="SUPFAM" id="SSF52833">
    <property type="entry name" value="Thioredoxin-like"/>
    <property type="match status" value="1"/>
</dbReference>
<dbReference type="PANTHER" id="PTHR13887">
    <property type="entry name" value="GLUTATHIONE S-TRANSFERASE KAPPA"/>
    <property type="match status" value="1"/>
</dbReference>
<feature type="domain" description="Thioredoxin" evidence="7">
    <location>
        <begin position="170"/>
        <end position="344"/>
    </location>
</feature>
<keyword evidence="4" id="KW-1015">Disulfide bond</keyword>
<evidence type="ECO:0000256" key="1">
    <source>
        <dbReference type="ARBA" id="ARBA00005791"/>
    </source>
</evidence>